<protein>
    <recommendedName>
        <fullName evidence="5">Radical SAM protein</fullName>
    </recommendedName>
</protein>
<organism evidence="1 4">
    <name type="scientific">Photorhabdus heterorhabditis</name>
    <dbReference type="NCBI Taxonomy" id="880156"/>
    <lineage>
        <taxon>Bacteria</taxon>
        <taxon>Pseudomonadati</taxon>
        <taxon>Pseudomonadota</taxon>
        <taxon>Gammaproteobacteria</taxon>
        <taxon>Enterobacterales</taxon>
        <taxon>Morganellaceae</taxon>
        <taxon>Photorhabdus</taxon>
    </lineage>
</organism>
<keyword evidence="3" id="KW-1185">Reference proteome</keyword>
<evidence type="ECO:0000313" key="1">
    <source>
        <dbReference type="EMBL" id="KAA1183161.1"/>
    </source>
</evidence>
<name>A0A5B0WAL4_9GAMM</name>
<reference evidence="1 4" key="2">
    <citation type="submission" date="2019-09" db="EMBL/GenBank/DDBJ databases">
        <title>Whole genome sequence of Photorhabdus heterorhabditis strain ETL (Enterobacteriales: Enterobacteriaceae) a bacterial symbiont of Heterorhabditis zealandica strain ETL (Rhabditida: Heterorhabditidae).</title>
        <authorList>
            <person name="Lulamba T.E."/>
            <person name="Serepa-Dlamini M.H."/>
        </authorList>
    </citation>
    <scope>NUCLEOTIDE SEQUENCE [LARGE SCALE GENOMIC DNA]</scope>
    <source>
        <strain evidence="1 4">ETL</strain>
    </source>
</reference>
<dbReference type="RefSeq" id="WP_054480275.1">
    <property type="nucleotide sequence ID" value="NZ_CAWMRL010000053.1"/>
</dbReference>
<sequence length="145" mass="16893">MIIKDIEELKPYPRKCYLPFILYPPGLHKNDMEGELFVNEYLNLQQEGTDFVLYISIPYCRTQCKSCPYFVSILSESDNNNREDKYVYALLKDMKKWAQYPKWKTGLIRTIFIGGGTGSILKTTWIHIISATSLIRKSTCSYSLK</sequence>
<evidence type="ECO:0008006" key="5">
    <source>
        <dbReference type="Google" id="ProtNLM"/>
    </source>
</evidence>
<dbReference type="Proteomes" id="UP000037727">
    <property type="component" value="Unassembled WGS sequence"/>
</dbReference>
<dbReference type="InterPro" id="IPR058240">
    <property type="entry name" value="rSAM_sf"/>
</dbReference>
<dbReference type="GO" id="GO:0006779">
    <property type="term" value="P:porphyrin-containing compound biosynthetic process"/>
    <property type="evidence" value="ECO:0007669"/>
    <property type="project" value="TreeGrafter"/>
</dbReference>
<dbReference type="InterPro" id="IPR034505">
    <property type="entry name" value="Coproporphyrinogen-III_oxidase"/>
</dbReference>
<comment type="caution">
    <text evidence="1">The sequence shown here is derived from an EMBL/GenBank/DDBJ whole genome shotgun (WGS) entry which is preliminary data.</text>
</comment>
<dbReference type="GO" id="GO:0005737">
    <property type="term" value="C:cytoplasm"/>
    <property type="evidence" value="ECO:0007669"/>
    <property type="project" value="TreeGrafter"/>
</dbReference>
<evidence type="ECO:0000313" key="2">
    <source>
        <dbReference type="EMBL" id="KOY61041.1"/>
    </source>
</evidence>
<reference evidence="2 3" key="1">
    <citation type="submission" date="2015-09" db="EMBL/GenBank/DDBJ databases">
        <title>Draft genome sequence and assembly of Photorhabdus sp. VMG, a bacterial symbiont associated with Heterorhabditis zealandica.</title>
        <authorList>
            <person name="Naidoo S."/>
            <person name="Featherston J."/>
            <person name="Mothupi B."/>
            <person name="Gray V.M."/>
        </authorList>
    </citation>
    <scope>NUCLEOTIDE SEQUENCE [LARGE SCALE GENOMIC DNA]</scope>
    <source>
        <strain evidence="2 3">VMG</strain>
    </source>
</reference>
<dbReference type="SUPFAM" id="SSF102114">
    <property type="entry name" value="Radical SAM enzymes"/>
    <property type="match status" value="1"/>
</dbReference>
<dbReference type="PANTHER" id="PTHR13932">
    <property type="entry name" value="COPROPORPHYRINIGEN III OXIDASE"/>
    <property type="match status" value="1"/>
</dbReference>
<dbReference type="PANTHER" id="PTHR13932:SF5">
    <property type="entry name" value="RADICAL S-ADENOSYL METHIONINE DOMAIN-CONTAINING PROTEIN 1, MITOCHONDRIAL"/>
    <property type="match status" value="1"/>
</dbReference>
<dbReference type="GO" id="GO:0051539">
    <property type="term" value="F:4 iron, 4 sulfur cluster binding"/>
    <property type="evidence" value="ECO:0007669"/>
    <property type="project" value="TreeGrafter"/>
</dbReference>
<gene>
    <name evidence="2" type="ORF">AM629_16115</name>
    <name evidence="1" type="ORF">F0L16_16230</name>
</gene>
<accession>A0A5B0WAL4</accession>
<dbReference type="EMBL" id="LJCS01000053">
    <property type="protein sequence ID" value="KOY61041.1"/>
    <property type="molecule type" value="Genomic_DNA"/>
</dbReference>
<proteinExistence type="predicted"/>
<dbReference type="EMBL" id="VTUW01000035">
    <property type="protein sequence ID" value="KAA1183161.1"/>
    <property type="molecule type" value="Genomic_DNA"/>
</dbReference>
<dbReference type="STRING" id="880156.AM629_16115"/>
<evidence type="ECO:0000313" key="3">
    <source>
        <dbReference type="Proteomes" id="UP000037727"/>
    </source>
</evidence>
<dbReference type="AlphaFoldDB" id="A0A5B0WAL4"/>
<dbReference type="OrthoDB" id="9808022at2"/>
<dbReference type="Proteomes" id="UP000322184">
    <property type="component" value="Unassembled WGS sequence"/>
</dbReference>
<evidence type="ECO:0000313" key="4">
    <source>
        <dbReference type="Proteomes" id="UP000322184"/>
    </source>
</evidence>